<dbReference type="GO" id="GO:0015562">
    <property type="term" value="F:efflux transmembrane transporter activity"/>
    <property type="evidence" value="ECO:0007669"/>
    <property type="project" value="InterPro"/>
</dbReference>
<dbReference type="GO" id="GO:1990281">
    <property type="term" value="C:efflux pump complex"/>
    <property type="evidence" value="ECO:0007669"/>
    <property type="project" value="TreeGrafter"/>
</dbReference>
<dbReference type="InterPro" id="IPR003423">
    <property type="entry name" value="OMP_efflux"/>
</dbReference>
<reference evidence="8 9" key="1">
    <citation type="submission" date="2018-03" db="EMBL/GenBank/DDBJ databases">
        <title>Mesoflavibacter sp. HG37 and Mesoflavibacter sp. HG96 sp.nov., two marine bacteria isolated from seawater of Western Pacific Ocean.</title>
        <authorList>
            <person name="Cheng H."/>
            <person name="Wu Y.-H."/>
            <person name="Guo L.-L."/>
            <person name="Xu X.-W."/>
        </authorList>
    </citation>
    <scope>NUCLEOTIDE SEQUENCE [LARGE SCALE GENOMIC DNA]</scope>
    <source>
        <strain evidence="8 9">KCTC 32269</strain>
    </source>
</reference>
<dbReference type="OrthoDB" id="581172at2"/>
<dbReference type="Pfam" id="PF02321">
    <property type="entry name" value="OEP"/>
    <property type="match status" value="1"/>
</dbReference>
<evidence type="ECO:0000256" key="5">
    <source>
        <dbReference type="ARBA" id="ARBA00022692"/>
    </source>
</evidence>
<evidence type="ECO:0000256" key="7">
    <source>
        <dbReference type="ARBA" id="ARBA00023237"/>
    </source>
</evidence>
<name>A0A2T1N8H0_9FLAO</name>
<evidence type="ECO:0000313" key="8">
    <source>
        <dbReference type="EMBL" id="PSG88158.1"/>
    </source>
</evidence>
<keyword evidence="9" id="KW-1185">Reference proteome</keyword>
<dbReference type="GO" id="GO:0009279">
    <property type="term" value="C:cell outer membrane"/>
    <property type="evidence" value="ECO:0007669"/>
    <property type="project" value="UniProtKB-SubCell"/>
</dbReference>
<dbReference type="PANTHER" id="PTHR30026:SF20">
    <property type="entry name" value="OUTER MEMBRANE PROTEIN TOLC"/>
    <property type="match status" value="1"/>
</dbReference>
<comment type="caution">
    <text evidence="8">The sequence shown here is derived from an EMBL/GenBank/DDBJ whole genome shotgun (WGS) entry which is preliminary data.</text>
</comment>
<dbReference type="RefSeq" id="WP_106463298.1">
    <property type="nucleotide sequence ID" value="NZ_PXOQ01000009.1"/>
</dbReference>
<proteinExistence type="inferred from homology"/>
<dbReference type="SUPFAM" id="SSF56954">
    <property type="entry name" value="Outer membrane efflux proteins (OEP)"/>
    <property type="match status" value="1"/>
</dbReference>
<dbReference type="InterPro" id="IPR051906">
    <property type="entry name" value="TolC-like"/>
</dbReference>
<evidence type="ECO:0000313" key="9">
    <source>
        <dbReference type="Proteomes" id="UP000238426"/>
    </source>
</evidence>
<accession>A0A2T1N8H0</accession>
<comment type="similarity">
    <text evidence="2">Belongs to the outer membrane factor (OMF) (TC 1.B.17) family.</text>
</comment>
<dbReference type="Proteomes" id="UP000238426">
    <property type="component" value="Unassembled WGS sequence"/>
</dbReference>
<evidence type="ECO:0000256" key="2">
    <source>
        <dbReference type="ARBA" id="ARBA00007613"/>
    </source>
</evidence>
<evidence type="ECO:0000256" key="1">
    <source>
        <dbReference type="ARBA" id="ARBA00004442"/>
    </source>
</evidence>
<sequence length="462" mass="52887">MKLLLYFIVFAPFVLGAQTLDSLSLNFEEYISYVKTNHPIAKQGFLKIEEGDANVTKARGGFDPKLEGDFNYKDYKDKNYYDKLNAKFKIPTWYGIDVLAGYESNEGLFLNPENTVPDDGLFAAGVKVSLGEGLFINKRMADLKKAKAYRNQTKAEQELILNDVIYNASIAYFNWLLNYKNLNVYKRFLTNAELRFNGIQKQVEAGENAQIDAVEAEVNLNNRKLQLLEAELLYNKAILELSTFLWTANNLPLEVQSNVYPESISSPVIDTVLNIESINSQNLDAHPKIRALNFKTESLLIDQKLKANKLLPKLDVQYQFISDSYNEFNTYNNQNYKAKVNLAFPLFLRKERGELRLAEIKLEQINYETQNTSLILKNKIAAVIFETDSYANQLQLIEQVNTNYEALLTAEERKFFLGESSIFLVNSREKSLIDAQTKYNAVEFKLYNSKAKLFNSLGVLPN</sequence>
<comment type="subcellular location">
    <subcellularLocation>
        <location evidence="1">Cell outer membrane</location>
    </subcellularLocation>
</comment>
<organism evidence="8 9">
    <name type="scientific">Aurantibacter aestuarii</name>
    <dbReference type="NCBI Taxonomy" id="1266046"/>
    <lineage>
        <taxon>Bacteria</taxon>
        <taxon>Pseudomonadati</taxon>
        <taxon>Bacteroidota</taxon>
        <taxon>Flavobacteriia</taxon>
        <taxon>Flavobacteriales</taxon>
        <taxon>Flavobacteriaceae</taxon>
        <taxon>Aurantibacter</taxon>
    </lineage>
</organism>
<keyword evidence="7" id="KW-0998">Cell outer membrane</keyword>
<dbReference type="AlphaFoldDB" id="A0A2T1N8H0"/>
<protein>
    <submittedName>
        <fullName evidence="8">Transporter</fullName>
    </submittedName>
</protein>
<evidence type="ECO:0000256" key="6">
    <source>
        <dbReference type="ARBA" id="ARBA00023136"/>
    </source>
</evidence>
<evidence type="ECO:0000256" key="3">
    <source>
        <dbReference type="ARBA" id="ARBA00022448"/>
    </source>
</evidence>
<dbReference type="GO" id="GO:0015288">
    <property type="term" value="F:porin activity"/>
    <property type="evidence" value="ECO:0007669"/>
    <property type="project" value="TreeGrafter"/>
</dbReference>
<dbReference type="Gene3D" id="1.20.1600.10">
    <property type="entry name" value="Outer membrane efflux proteins (OEP)"/>
    <property type="match status" value="1"/>
</dbReference>
<keyword evidence="4" id="KW-1134">Transmembrane beta strand</keyword>
<keyword evidence="5" id="KW-0812">Transmembrane</keyword>
<gene>
    <name evidence="8" type="ORF">C7H52_07585</name>
</gene>
<keyword evidence="6" id="KW-0472">Membrane</keyword>
<evidence type="ECO:0000256" key="4">
    <source>
        <dbReference type="ARBA" id="ARBA00022452"/>
    </source>
</evidence>
<dbReference type="PANTHER" id="PTHR30026">
    <property type="entry name" value="OUTER MEMBRANE PROTEIN TOLC"/>
    <property type="match status" value="1"/>
</dbReference>
<keyword evidence="3" id="KW-0813">Transport</keyword>
<dbReference type="EMBL" id="PXOQ01000009">
    <property type="protein sequence ID" value="PSG88158.1"/>
    <property type="molecule type" value="Genomic_DNA"/>
</dbReference>